<evidence type="ECO:0000313" key="2">
    <source>
        <dbReference type="Proteomes" id="UP001150879"/>
    </source>
</evidence>
<evidence type="ECO:0000313" key="1">
    <source>
        <dbReference type="EMBL" id="KAJ5206554.1"/>
    </source>
</evidence>
<organism evidence="1 2">
    <name type="scientific">Penicillium cf. griseofulvum</name>
    <dbReference type="NCBI Taxonomy" id="2972120"/>
    <lineage>
        <taxon>Eukaryota</taxon>
        <taxon>Fungi</taxon>
        <taxon>Dikarya</taxon>
        <taxon>Ascomycota</taxon>
        <taxon>Pezizomycotina</taxon>
        <taxon>Eurotiomycetes</taxon>
        <taxon>Eurotiomycetidae</taxon>
        <taxon>Eurotiales</taxon>
        <taxon>Aspergillaceae</taxon>
        <taxon>Penicillium</taxon>
    </lineage>
</organism>
<sequence>MPQVRGSLRAWFGASVSRSSDCGHSLMVALNGCSLNYAAYGRAPVASVPITAEEMVRGMPVSWSCGPPLAQKAGHP</sequence>
<dbReference type="AlphaFoldDB" id="A0A9W9T214"/>
<name>A0A9W9T214_9EURO</name>
<gene>
    <name evidence="1" type="ORF">N7472_003002</name>
</gene>
<reference evidence="1" key="2">
    <citation type="journal article" date="2023" name="IMA Fungus">
        <title>Comparative genomic study of the Penicillium genus elucidates a diverse pangenome and 15 lateral gene transfer events.</title>
        <authorList>
            <person name="Petersen C."/>
            <person name="Sorensen T."/>
            <person name="Nielsen M.R."/>
            <person name="Sondergaard T.E."/>
            <person name="Sorensen J.L."/>
            <person name="Fitzpatrick D.A."/>
            <person name="Frisvad J.C."/>
            <person name="Nielsen K.L."/>
        </authorList>
    </citation>
    <scope>NUCLEOTIDE SEQUENCE</scope>
    <source>
        <strain evidence="1">IBT 16849</strain>
    </source>
</reference>
<proteinExistence type="predicted"/>
<keyword evidence="2" id="KW-1185">Reference proteome</keyword>
<accession>A0A9W9T214</accession>
<comment type="caution">
    <text evidence="1">The sequence shown here is derived from an EMBL/GenBank/DDBJ whole genome shotgun (WGS) entry which is preliminary data.</text>
</comment>
<dbReference type="EMBL" id="JAPQKP010000002">
    <property type="protein sequence ID" value="KAJ5206554.1"/>
    <property type="molecule type" value="Genomic_DNA"/>
</dbReference>
<dbReference type="Proteomes" id="UP001150879">
    <property type="component" value="Unassembled WGS sequence"/>
</dbReference>
<protein>
    <submittedName>
        <fullName evidence="1">Uncharacterized protein</fullName>
    </submittedName>
</protein>
<reference evidence="1" key="1">
    <citation type="submission" date="2022-11" db="EMBL/GenBank/DDBJ databases">
        <authorList>
            <person name="Petersen C."/>
        </authorList>
    </citation>
    <scope>NUCLEOTIDE SEQUENCE</scope>
    <source>
        <strain evidence="1">IBT 16849</strain>
    </source>
</reference>